<dbReference type="InterPro" id="IPR029063">
    <property type="entry name" value="SAM-dependent_MTases_sf"/>
</dbReference>
<accession>A0A0C2MYW2</accession>
<dbReference type="InterPro" id="IPR012901">
    <property type="entry name" value="CARME"/>
</dbReference>
<evidence type="ECO:0000256" key="4">
    <source>
        <dbReference type="ARBA" id="ARBA00022679"/>
    </source>
</evidence>
<keyword evidence="4" id="KW-0808">Transferase</keyword>
<name>A0A0C2MYW2_THEKT</name>
<dbReference type="PANTHER" id="PTHR12303:SF6">
    <property type="entry name" value="CARNOSINE N-METHYLTRANSFERASE"/>
    <property type="match status" value="1"/>
</dbReference>
<keyword evidence="7" id="KW-1185">Reference proteome</keyword>
<protein>
    <recommendedName>
        <fullName evidence="2">carnosine N-methyltransferase</fullName>
        <ecNumber evidence="2">2.1.1.22</ecNumber>
    </recommendedName>
</protein>
<evidence type="ECO:0000256" key="2">
    <source>
        <dbReference type="ARBA" id="ARBA00012003"/>
    </source>
</evidence>
<dbReference type="GO" id="GO:0030735">
    <property type="term" value="F:carnosine N-methyltransferase activity"/>
    <property type="evidence" value="ECO:0007669"/>
    <property type="project" value="UniProtKB-EC"/>
</dbReference>
<dbReference type="Gene3D" id="3.40.50.150">
    <property type="entry name" value="Vaccinia Virus protein VP39"/>
    <property type="match status" value="1"/>
</dbReference>
<proteinExistence type="inferred from homology"/>
<evidence type="ECO:0000256" key="3">
    <source>
        <dbReference type="ARBA" id="ARBA00022603"/>
    </source>
</evidence>
<comment type="caution">
    <text evidence="6">The sequence shown here is derived from an EMBL/GenBank/DDBJ whole genome shotgun (WGS) entry which is preliminary data.</text>
</comment>
<reference evidence="6 7" key="1">
    <citation type="journal article" date="2014" name="Genome Biol. Evol.">
        <title>The genome of the myxosporean Thelohanellus kitauei shows adaptations to nutrient acquisition within its fish host.</title>
        <authorList>
            <person name="Yang Y."/>
            <person name="Xiong J."/>
            <person name="Zhou Z."/>
            <person name="Huo F."/>
            <person name="Miao W."/>
            <person name="Ran C."/>
            <person name="Liu Y."/>
            <person name="Zhang J."/>
            <person name="Feng J."/>
            <person name="Wang M."/>
            <person name="Wang M."/>
            <person name="Wang L."/>
            <person name="Yao B."/>
        </authorList>
    </citation>
    <scope>NUCLEOTIDE SEQUENCE [LARGE SCALE GENOMIC DNA]</scope>
    <source>
        <strain evidence="6">Wuqing</strain>
    </source>
</reference>
<gene>
    <name evidence="6" type="ORF">RF11_11783</name>
</gene>
<evidence type="ECO:0000313" key="6">
    <source>
        <dbReference type="EMBL" id="KII66837.1"/>
    </source>
</evidence>
<dbReference type="SUPFAM" id="SSF53335">
    <property type="entry name" value="S-adenosyl-L-methionine-dependent methyltransferases"/>
    <property type="match status" value="1"/>
</dbReference>
<dbReference type="EMBL" id="JWZT01003429">
    <property type="protein sequence ID" value="KII66837.1"/>
    <property type="molecule type" value="Genomic_DNA"/>
</dbReference>
<sequence length="350" mass="40587">MIEREKLNDLNTYEDVAFSLCNYSRYAFAKMNSNISNFNRLPQNQRSHLVDLFLRRIHGTKKRIKINQILLNKIAEIFNSVSILFPPKYILTFNGLDAAHLDSLLSQIYREWSVEGTEERSRCFQPIIDEFCKIYDQKDRSGLRVLVPGSRLGRLVYELSKTGCHCVYNDADMLMIMTAFGFLNNLYGKGPYDIYPWINEWGNNYMNSTILNPVTVPDTFIEPGLKITMEVGNFLTCFRSENCESFDCIITCFFIDTAPNIIVFIEKIRYLLKNGGIWINLGHLSSSLEADGSCIDMDPTFEEIEHIMFKCMNFQKIKPNTDISCGYMDNKNVINKKKYVCPFFVVRKHV</sequence>
<dbReference type="EC" id="2.1.1.22" evidence="2"/>
<dbReference type="OMA" id="EFWVAKK"/>
<evidence type="ECO:0000256" key="1">
    <source>
        <dbReference type="ARBA" id="ARBA00010086"/>
    </source>
</evidence>
<keyword evidence="5" id="KW-0949">S-adenosyl-L-methionine</keyword>
<organism evidence="6 7">
    <name type="scientific">Thelohanellus kitauei</name>
    <name type="common">Myxosporean</name>
    <dbReference type="NCBI Taxonomy" id="669202"/>
    <lineage>
        <taxon>Eukaryota</taxon>
        <taxon>Metazoa</taxon>
        <taxon>Cnidaria</taxon>
        <taxon>Myxozoa</taxon>
        <taxon>Myxosporea</taxon>
        <taxon>Bivalvulida</taxon>
        <taxon>Platysporina</taxon>
        <taxon>Myxobolidae</taxon>
        <taxon>Thelohanellus</taxon>
    </lineage>
</organism>
<evidence type="ECO:0000313" key="7">
    <source>
        <dbReference type="Proteomes" id="UP000031668"/>
    </source>
</evidence>
<dbReference type="Pfam" id="PF07942">
    <property type="entry name" value="CARME"/>
    <property type="match status" value="1"/>
</dbReference>
<evidence type="ECO:0000256" key="5">
    <source>
        <dbReference type="ARBA" id="ARBA00022691"/>
    </source>
</evidence>
<dbReference type="SMART" id="SM01296">
    <property type="entry name" value="N2227"/>
    <property type="match status" value="1"/>
</dbReference>
<dbReference type="PANTHER" id="PTHR12303">
    <property type="entry name" value="CARNOSINE N-METHYLTRANSFERASE"/>
    <property type="match status" value="1"/>
</dbReference>
<keyword evidence="3" id="KW-0489">Methyltransferase</keyword>
<dbReference type="Proteomes" id="UP000031668">
    <property type="component" value="Unassembled WGS sequence"/>
</dbReference>
<dbReference type="GO" id="GO:0032259">
    <property type="term" value="P:methylation"/>
    <property type="evidence" value="ECO:0007669"/>
    <property type="project" value="UniProtKB-KW"/>
</dbReference>
<dbReference type="OrthoDB" id="978at2759"/>
<comment type="similarity">
    <text evidence="1">Belongs to the carnosine N-methyltransferase family.</text>
</comment>
<dbReference type="AlphaFoldDB" id="A0A0C2MYW2"/>